<keyword evidence="3" id="KW-0309">Germination</keyword>
<comment type="caution">
    <text evidence="10">The sequence shown here is derived from an EMBL/GenBank/DDBJ whole genome shotgun (WGS) entry which is preliminary data.</text>
</comment>
<protein>
    <submittedName>
        <fullName evidence="10">Ger(X)C family spore germination C-terminal domain-containing protein</fullName>
    </submittedName>
</protein>
<dbReference type="InterPro" id="IPR008844">
    <property type="entry name" value="Spore_GerAC-like"/>
</dbReference>
<feature type="domain" description="Spore germination protein N-terminal" evidence="9">
    <location>
        <begin position="17"/>
        <end position="180"/>
    </location>
</feature>
<comment type="similarity">
    <text evidence="2">Belongs to the GerABKC lipoprotein family.</text>
</comment>
<keyword evidence="11" id="KW-1185">Reference proteome</keyword>
<evidence type="ECO:0000313" key="11">
    <source>
        <dbReference type="Proteomes" id="UP001596108"/>
    </source>
</evidence>
<accession>A0ABW0QYE4</accession>
<evidence type="ECO:0000256" key="5">
    <source>
        <dbReference type="ARBA" id="ARBA00023136"/>
    </source>
</evidence>
<name>A0ABW0QYE4_9BACL</name>
<sequence>MLTFACGCVPLPENNKIEEITPIIFWSVQGGGEEDGKITISTLVPPLIKEKKRVLTLKVSLLNEGNKGFNLTYYNELKAGQIRLLFVDEAYAKRGLTRLINTVLTDPNISQRLYLVITKGNFNEFLAKHLDETDNIDYYLYRMFKHYEKKKQGEITVVNLHQFMKMLYSHVSDPQLPVFRAEGEQFLYEGTAFFDRDRMVAEIRGKNDQISQLLYRDRYVRYLVLPDLAVTLGHIRAHTRKKLAPDLSSLSIEIDVKGRIDELDSLARIEDNFQYAALTQKIERYLEENVIRLLSQMQKLQIDPLQIGALTAKPFSKPITRDTWDRHWSTMKINVKVRLHLEPLTKVK</sequence>
<evidence type="ECO:0000256" key="1">
    <source>
        <dbReference type="ARBA" id="ARBA00004635"/>
    </source>
</evidence>
<evidence type="ECO:0000256" key="6">
    <source>
        <dbReference type="ARBA" id="ARBA00023139"/>
    </source>
</evidence>
<proteinExistence type="inferred from homology"/>
<evidence type="ECO:0000256" key="2">
    <source>
        <dbReference type="ARBA" id="ARBA00007886"/>
    </source>
</evidence>
<keyword evidence="5" id="KW-0472">Membrane</keyword>
<evidence type="ECO:0000256" key="7">
    <source>
        <dbReference type="ARBA" id="ARBA00023288"/>
    </source>
</evidence>
<dbReference type="RefSeq" id="WP_378109764.1">
    <property type="nucleotide sequence ID" value="NZ_JBHSNC010000001.1"/>
</dbReference>
<evidence type="ECO:0000313" key="10">
    <source>
        <dbReference type="EMBL" id="MFC5527919.1"/>
    </source>
</evidence>
<dbReference type="Pfam" id="PF25198">
    <property type="entry name" value="Spore_GerAC_N"/>
    <property type="match status" value="1"/>
</dbReference>
<comment type="subcellular location">
    <subcellularLocation>
        <location evidence="1">Membrane</location>
        <topology evidence="1">Lipid-anchor</topology>
    </subcellularLocation>
</comment>
<evidence type="ECO:0000259" key="8">
    <source>
        <dbReference type="Pfam" id="PF05504"/>
    </source>
</evidence>
<dbReference type="InterPro" id="IPR057336">
    <property type="entry name" value="GerAC_N"/>
</dbReference>
<keyword evidence="6" id="KW-0564">Palmitate</keyword>
<organism evidence="10 11">
    <name type="scientific">Cohnella yongneupensis</name>
    <dbReference type="NCBI Taxonomy" id="425006"/>
    <lineage>
        <taxon>Bacteria</taxon>
        <taxon>Bacillati</taxon>
        <taxon>Bacillota</taxon>
        <taxon>Bacilli</taxon>
        <taxon>Bacillales</taxon>
        <taxon>Paenibacillaceae</taxon>
        <taxon>Cohnella</taxon>
    </lineage>
</organism>
<dbReference type="Proteomes" id="UP001596108">
    <property type="component" value="Unassembled WGS sequence"/>
</dbReference>
<feature type="domain" description="Spore germination GerAC-like C-terminal" evidence="8">
    <location>
        <begin position="189"/>
        <end position="341"/>
    </location>
</feature>
<dbReference type="Pfam" id="PF05504">
    <property type="entry name" value="Spore_GerAC"/>
    <property type="match status" value="1"/>
</dbReference>
<keyword evidence="7" id="KW-0449">Lipoprotein</keyword>
<evidence type="ECO:0000256" key="4">
    <source>
        <dbReference type="ARBA" id="ARBA00022729"/>
    </source>
</evidence>
<dbReference type="PANTHER" id="PTHR35789">
    <property type="entry name" value="SPORE GERMINATION PROTEIN B3"/>
    <property type="match status" value="1"/>
</dbReference>
<reference evidence="11" key="1">
    <citation type="journal article" date="2019" name="Int. J. Syst. Evol. Microbiol.">
        <title>The Global Catalogue of Microorganisms (GCM) 10K type strain sequencing project: providing services to taxonomists for standard genome sequencing and annotation.</title>
        <authorList>
            <consortium name="The Broad Institute Genomics Platform"/>
            <consortium name="The Broad Institute Genome Sequencing Center for Infectious Disease"/>
            <person name="Wu L."/>
            <person name="Ma J."/>
        </authorList>
    </citation>
    <scope>NUCLEOTIDE SEQUENCE [LARGE SCALE GENOMIC DNA]</scope>
    <source>
        <strain evidence="11">CGMCC 1.18578</strain>
    </source>
</reference>
<dbReference type="InterPro" id="IPR046953">
    <property type="entry name" value="Spore_GerAC-like_C"/>
</dbReference>
<evidence type="ECO:0000256" key="3">
    <source>
        <dbReference type="ARBA" id="ARBA00022544"/>
    </source>
</evidence>
<dbReference type="PANTHER" id="PTHR35789:SF1">
    <property type="entry name" value="SPORE GERMINATION PROTEIN B3"/>
    <property type="match status" value="1"/>
</dbReference>
<keyword evidence="4" id="KW-0732">Signal</keyword>
<gene>
    <name evidence="10" type="ORF">ACFPQ4_00385</name>
</gene>
<dbReference type="InterPro" id="IPR038501">
    <property type="entry name" value="Spore_GerAC_C_sf"/>
</dbReference>
<dbReference type="Gene3D" id="3.30.300.210">
    <property type="entry name" value="Nutrient germinant receptor protein C, domain 3"/>
    <property type="match status" value="1"/>
</dbReference>
<evidence type="ECO:0000259" key="9">
    <source>
        <dbReference type="Pfam" id="PF25198"/>
    </source>
</evidence>
<dbReference type="EMBL" id="JBHSNC010000001">
    <property type="protein sequence ID" value="MFC5527919.1"/>
    <property type="molecule type" value="Genomic_DNA"/>
</dbReference>